<evidence type="ECO:0000256" key="7">
    <source>
        <dbReference type="SAM" id="Phobius"/>
    </source>
</evidence>
<gene>
    <name evidence="8" type="ORF">EV193_102625</name>
</gene>
<dbReference type="Proteomes" id="UP000294257">
    <property type="component" value="Unassembled WGS sequence"/>
</dbReference>
<evidence type="ECO:0000256" key="2">
    <source>
        <dbReference type="ARBA" id="ARBA00022692"/>
    </source>
</evidence>
<keyword evidence="4 7" id="KW-1133">Transmembrane helix</keyword>
<accession>A0A4Q7L389</accession>
<keyword evidence="9" id="KW-1185">Reference proteome</keyword>
<feature type="transmembrane region" description="Helical" evidence="7">
    <location>
        <begin position="196"/>
        <end position="216"/>
    </location>
</feature>
<name>A0A4Q7L389_9PSEU</name>
<evidence type="ECO:0000256" key="4">
    <source>
        <dbReference type="ARBA" id="ARBA00022989"/>
    </source>
</evidence>
<keyword evidence="6" id="KW-0862">Zinc</keyword>
<dbReference type="RefSeq" id="WP_341273148.1">
    <property type="nucleotide sequence ID" value="NZ_SGWQ01000002.1"/>
</dbReference>
<sequence length="248" mass="27011">MQLDTYVDSYCERLEPGLWGEPLNALSNLAFAVAAVAVWISLRTTDGRRVPASIAALPVLIALVFLGSTAFHTTATRWGGLLDVLFIAVFLLHYVAVFTHWFAGLRWRLALVGVGVFVLFTGLVSVTLGRVIPGGSGMYAAALVAVLAFAGWLRFAGPVDARPHWRMFAAAGVVFAVSLTLRTLDRPLCDSMPIGTHYWWHTLNAIALYLVSRAAVARWRQVSGFLEVDGLDEAVARPADREDDAVDQ</sequence>
<feature type="transmembrane region" description="Helical" evidence="7">
    <location>
        <begin position="167"/>
        <end position="184"/>
    </location>
</feature>
<comment type="cofactor">
    <cofactor evidence="6">
        <name>Zn(2+)</name>
        <dbReference type="ChEBI" id="CHEBI:29105"/>
    </cofactor>
</comment>
<feature type="binding site" evidence="6">
    <location>
        <position position="72"/>
    </location>
    <ligand>
        <name>Zn(2+)</name>
        <dbReference type="ChEBI" id="CHEBI:29105"/>
        <note>catalytic</note>
    </ligand>
</feature>
<feature type="transmembrane region" description="Helical" evidence="7">
    <location>
        <begin position="54"/>
        <end position="72"/>
    </location>
</feature>
<reference evidence="8 9" key="1">
    <citation type="submission" date="2019-02" db="EMBL/GenBank/DDBJ databases">
        <title>Genomic Encyclopedia of Type Strains, Phase IV (KMG-IV): sequencing the most valuable type-strain genomes for metagenomic binning, comparative biology and taxonomic classification.</title>
        <authorList>
            <person name="Goeker M."/>
        </authorList>
    </citation>
    <scope>NUCLEOTIDE SEQUENCE [LARGE SCALE GENOMIC DNA]</scope>
    <source>
        <strain evidence="8 9">DSM 101727</strain>
    </source>
</reference>
<dbReference type="AlphaFoldDB" id="A0A4Q7L389"/>
<feature type="transmembrane region" description="Helical" evidence="7">
    <location>
        <begin position="109"/>
        <end position="132"/>
    </location>
</feature>
<feature type="transmembrane region" description="Helical" evidence="7">
    <location>
        <begin position="78"/>
        <end position="97"/>
    </location>
</feature>
<dbReference type="GO" id="GO:0016811">
    <property type="term" value="F:hydrolase activity, acting on carbon-nitrogen (but not peptide) bonds, in linear amides"/>
    <property type="evidence" value="ECO:0007669"/>
    <property type="project" value="InterPro"/>
</dbReference>
<feature type="binding site" evidence="6">
    <location>
        <position position="197"/>
    </location>
    <ligand>
        <name>Zn(2+)</name>
        <dbReference type="ChEBI" id="CHEBI:29105"/>
        <note>catalytic</note>
    </ligand>
</feature>
<dbReference type="EMBL" id="SGWQ01000002">
    <property type="protein sequence ID" value="RZS43644.1"/>
    <property type="molecule type" value="Genomic_DNA"/>
</dbReference>
<evidence type="ECO:0000256" key="6">
    <source>
        <dbReference type="PIRSR" id="PIRSR608901-2"/>
    </source>
</evidence>
<evidence type="ECO:0000313" key="8">
    <source>
        <dbReference type="EMBL" id="RZS43644.1"/>
    </source>
</evidence>
<proteinExistence type="predicted"/>
<feature type="transmembrane region" description="Helical" evidence="7">
    <location>
        <begin position="138"/>
        <end position="155"/>
    </location>
</feature>
<keyword evidence="2 7" id="KW-0812">Transmembrane</keyword>
<evidence type="ECO:0000256" key="3">
    <source>
        <dbReference type="ARBA" id="ARBA00022801"/>
    </source>
</evidence>
<dbReference type="GO" id="GO:0046872">
    <property type="term" value="F:metal ion binding"/>
    <property type="evidence" value="ECO:0007669"/>
    <property type="project" value="UniProtKB-KW"/>
</dbReference>
<protein>
    <submittedName>
        <fullName evidence="8">Ceramidase</fullName>
    </submittedName>
</protein>
<dbReference type="InterPro" id="IPR008901">
    <property type="entry name" value="ACER"/>
</dbReference>
<comment type="caution">
    <text evidence="8">The sequence shown here is derived from an EMBL/GenBank/DDBJ whole genome shotgun (WGS) entry which is preliminary data.</text>
</comment>
<evidence type="ECO:0000256" key="1">
    <source>
        <dbReference type="ARBA" id="ARBA00004141"/>
    </source>
</evidence>
<dbReference type="GO" id="GO:0016020">
    <property type="term" value="C:membrane"/>
    <property type="evidence" value="ECO:0007669"/>
    <property type="project" value="UniProtKB-SubCell"/>
</dbReference>
<keyword evidence="5 7" id="KW-0472">Membrane</keyword>
<evidence type="ECO:0000313" key="9">
    <source>
        <dbReference type="Proteomes" id="UP000294257"/>
    </source>
</evidence>
<dbReference type="GO" id="GO:0006672">
    <property type="term" value="P:ceramide metabolic process"/>
    <property type="evidence" value="ECO:0007669"/>
    <property type="project" value="InterPro"/>
</dbReference>
<dbReference type="Pfam" id="PF05875">
    <property type="entry name" value="Ceramidase"/>
    <property type="match status" value="1"/>
</dbReference>
<keyword evidence="6" id="KW-0479">Metal-binding</keyword>
<organism evidence="8 9">
    <name type="scientific">Herbihabitans rhizosphaerae</name>
    <dbReference type="NCBI Taxonomy" id="1872711"/>
    <lineage>
        <taxon>Bacteria</taxon>
        <taxon>Bacillati</taxon>
        <taxon>Actinomycetota</taxon>
        <taxon>Actinomycetes</taxon>
        <taxon>Pseudonocardiales</taxon>
        <taxon>Pseudonocardiaceae</taxon>
        <taxon>Herbihabitans</taxon>
    </lineage>
</organism>
<comment type="subcellular location">
    <subcellularLocation>
        <location evidence="1">Membrane</location>
        <topology evidence="1">Multi-pass membrane protein</topology>
    </subcellularLocation>
</comment>
<keyword evidence="3" id="KW-0378">Hydrolase</keyword>
<feature type="transmembrane region" description="Helical" evidence="7">
    <location>
        <begin position="23"/>
        <end position="42"/>
    </location>
</feature>
<evidence type="ECO:0000256" key="5">
    <source>
        <dbReference type="ARBA" id="ARBA00023136"/>
    </source>
</evidence>
<feature type="binding site" evidence="6">
    <location>
        <position position="201"/>
    </location>
    <ligand>
        <name>Zn(2+)</name>
        <dbReference type="ChEBI" id="CHEBI:29105"/>
        <note>catalytic</note>
    </ligand>
</feature>